<name>A0A915EGL9_9BILA</name>
<reference evidence="2" key="1">
    <citation type="submission" date="2022-11" db="UniProtKB">
        <authorList>
            <consortium name="WormBaseParasite"/>
        </authorList>
    </citation>
    <scope>IDENTIFICATION</scope>
</reference>
<organism evidence="1 2">
    <name type="scientific">Ditylenchus dipsaci</name>
    <dbReference type="NCBI Taxonomy" id="166011"/>
    <lineage>
        <taxon>Eukaryota</taxon>
        <taxon>Metazoa</taxon>
        <taxon>Ecdysozoa</taxon>
        <taxon>Nematoda</taxon>
        <taxon>Chromadorea</taxon>
        <taxon>Rhabditida</taxon>
        <taxon>Tylenchina</taxon>
        <taxon>Tylenchomorpha</taxon>
        <taxon>Sphaerularioidea</taxon>
        <taxon>Anguinidae</taxon>
        <taxon>Anguininae</taxon>
        <taxon>Ditylenchus</taxon>
    </lineage>
</organism>
<dbReference type="WBParaSite" id="jg5839">
    <property type="protein sequence ID" value="jg5839"/>
    <property type="gene ID" value="jg5839"/>
</dbReference>
<dbReference type="Proteomes" id="UP000887574">
    <property type="component" value="Unplaced"/>
</dbReference>
<evidence type="ECO:0000313" key="2">
    <source>
        <dbReference type="WBParaSite" id="jg5839"/>
    </source>
</evidence>
<sequence>MVRQSVLFQKRHSFGGTWVSSSSSSYVHYQQASTREENTRTKCRVETKMLCFGVVPGQQQEPASQANEWGGGLAKHEQQHQLAIYYGWQ</sequence>
<accession>A0A915EGL9</accession>
<proteinExistence type="predicted"/>
<keyword evidence="1" id="KW-1185">Reference proteome</keyword>
<evidence type="ECO:0000313" key="1">
    <source>
        <dbReference type="Proteomes" id="UP000887574"/>
    </source>
</evidence>
<dbReference type="AlphaFoldDB" id="A0A915EGL9"/>
<protein>
    <submittedName>
        <fullName evidence="2">Uncharacterized protein</fullName>
    </submittedName>
</protein>